<dbReference type="EMBL" id="JANIDW010000001">
    <property type="protein sequence ID" value="MCX5614409.1"/>
    <property type="molecule type" value="Genomic_DNA"/>
</dbReference>
<accession>A0ABT3W5R3</accession>
<reference evidence="1 2" key="1">
    <citation type="submission" date="2022-07" db="EMBL/GenBank/DDBJ databases">
        <title>Bombella genomes.</title>
        <authorList>
            <person name="Harer L."/>
            <person name="Styblova S."/>
            <person name="Ehrmann M."/>
        </authorList>
    </citation>
    <scope>NUCLEOTIDE SEQUENCE [LARGE SCALE GENOMIC DNA]</scope>
    <source>
        <strain evidence="1 2">TMW 2.2558</strain>
    </source>
</reference>
<name>A0ABT3W5R3_9PROT</name>
<comment type="caution">
    <text evidence="1">The sequence shown here is derived from an EMBL/GenBank/DDBJ whole genome shotgun (WGS) entry which is preliminary data.</text>
</comment>
<dbReference type="NCBIfam" id="TIGR00616">
    <property type="entry name" value="rect"/>
    <property type="match status" value="1"/>
</dbReference>
<dbReference type="InterPro" id="IPR004590">
    <property type="entry name" value="ssDNA_annealing_RecT"/>
</dbReference>
<dbReference type="RefSeq" id="WP_266106518.1">
    <property type="nucleotide sequence ID" value="NZ_JANIDW010000001.1"/>
</dbReference>
<gene>
    <name evidence="1" type="ORF">NQF64_04020</name>
</gene>
<protein>
    <submittedName>
        <fullName evidence="1">Recombinase RecT</fullName>
    </submittedName>
</protein>
<sequence length="325" mass="36047">MSNYRSQAPAKLTSQQFAQEFSKIVPQVKQLLPEHVTFEKFERVVRMAVNKNKAMLNCTPQSLFGACVQAAADGLLPDGREGAIIPRKGQACWQPMVAGLMKLARNSGDIASISAQVVFEGEKFQFLLGDEERIEHERDLTKTGGRIVAAYAVARLKDGSEPIREVMSWQQIEQVKLVSMARESGPWKDWPDEMARKTVIRRLSKRLPMSTDKEYSADSRLQSAIERVDSMVQLNGTRAASPTPAIEAPDEFAQAANGITHEEGKTPSLFDQLRAATTADEVSALSDAVREEIDKATVNGDEDLANDLDNALEEAHRRTYQEETP</sequence>
<organism evidence="1 2">
    <name type="scientific">Bombella saccharophila</name>
    <dbReference type="NCBI Taxonomy" id="2967338"/>
    <lineage>
        <taxon>Bacteria</taxon>
        <taxon>Pseudomonadati</taxon>
        <taxon>Pseudomonadota</taxon>
        <taxon>Alphaproteobacteria</taxon>
        <taxon>Acetobacterales</taxon>
        <taxon>Acetobacteraceae</taxon>
        <taxon>Bombella</taxon>
    </lineage>
</organism>
<dbReference type="Proteomes" id="UP001165648">
    <property type="component" value="Unassembled WGS sequence"/>
</dbReference>
<dbReference type="Pfam" id="PF03837">
    <property type="entry name" value="RecT"/>
    <property type="match status" value="1"/>
</dbReference>
<proteinExistence type="predicted"/>
<keyword evidence="2" id="KW-1185">Reference proteome</keyword>
<evidence type="ECO:0000313" key="1">
    <source>
        <dbReference type="EMBL" id="MCX5614409.1"/>
    </source>
</evidence>
<evidence type="ECO:0000313" key="2">
    <source>
        <dbReference type="Proteomes" id="UP001165648"/>
    </source>
</evidence>
<dbReference type="InterPro" id="IPR018330">
    <property type="entry name" value="RecT_fam"/>
</dbReference>